<reference evidence="1 2" key="1">
    <citation type="journal article" date="2019" name="Sci. Rep.">
        <title>Orb-weaving spider Araneus ventricosus genome elucidates the spidroin gene catalogue.</title>
        <authorList>
            <person name="Kono N."/>
            <person name="Nakamura H."/>
            <person name="Ohtoshi R."/>
            <person name="Moran D.A.P."/>
            <person name="Shinohara A."/>
            <person name="Yoshida Y."/>
            <person name="Fujiwara M."/>
            <person name="Mori M."/>
            <person name="Tomita M."/>
            <person name="Arakawa K."/>
        </authorList>
    </citation>
    <scope>NUCLEOTIDE SEQUENCE [LARGE SCALE GENOMIC DNA]</scope>
</reference>
<comment type="caution">
    <text evidence="1">The sequence shown here is derived from an EMBL/GenBank/DDBJ whole genome shotgun (WGS) entry which is preliminary data.</text>
</comment>
<dbReference type="OrthoDB" id="8064596at2759"/>
<evidence type="ECO:0000313" key="2">
    <source>
        <dbReference type="Proteomes" id="UP000499080"/>
    </source>
</evidence>
<dbReference type="EMBL" id="BGPR01000237">
    <property type="protein sequence ID" value="GBM07015.1"/>
    <property type="molecule type" value="Genomic_DNA"/>
</dbReference>
<evidence type="ECO:0000313" key="1">
    <source>
        <dbReference type="EMBL" id="GBM07015.1"/>
    </source>
</evidence>
<protein>
    <submittedName>
        <fullName evidence="1">Uncharacterized protein</fullName>
    </submittedName>
</protein>
<keyword evidence="2" id="KW-1185">Reference proteome</keyword>
<gene>
    <name evidence="1" type="ORF">AVEN_63461_1</name>
</gene>
<dbReference type="AlphaFoldDB" id="A0A4Y2CUR8"/>
<name>A0A4Y2CUR8_ARAVE</name>
<accession>A0A4Y2CUR8</accession>
<sequence>MIGISGAVLVAPLAPEHILSCLRLSRETFETDPLLALDFLRFSCSHIFGQRVPEPTTITAAEPVGWTWDQSDRQAYSLHLTDFIQNLVEMYNFGTKTTYQISST</sequence>
<proteinExistence type="predicted"/>
<organism evidence="1 2">
    <name type="scientific">Araneus ventricosus</name>
    <name type="common">Orbweaver spider</name>
    <name type="synonym">Epeira ventricosa</name>
    <dbReference type="NCBI Taxonomy" id="182803"/>
    <lineage>
        <taxon>Eukaryota</taxon>
        <taxon>Metazoa</taxon>
        <taxon>Ecdysozoa</taxon>
        <taxon>Arthropoda</taxon>
        <taxon>Chelicerata</taxon>
        <taxon>Arachnida</taxon>
        <taxon>Araneae</taxon>
        <taxon>Araneomorphae</taxon>
        <taxon>Entelegynae</taxon>
        <taxon>Araneoidea</taxon>
        <taxon>Araneidae</taxon>
        <taxon>Araneus</taxon>
    </lineage>
</organism>
<dbReference type="Proteomes" id="UP000499080">
    <property type="component" value="Unassembled WGS sequence"/>
</dbReference>